<evidence type="ECO:0000256" key="6">
    <source>
        <dbReference type="ARBA" id="ARBA00022691"/>
    </source>
</evidence>
<evidence type="ECO:0000256" key="3">
    <source>
        <dbReference type="ARBA" id="ARBA00012327"/>
    </source>
</evidence>
<dbReference type="RefSeq" id="WP_404635916.1">
    <property type="nucleotide sequence ID" value="NZ_JADIKM010000006.1"/>
</dbReference>
<dbReference type="InterPro" id="IPR029063">
    <property type="entry name" value="SAM-dependent_MTases_sf"/>
</dbReference>
<dbReference type="NCBIfam" id="TIGR02072">
    <property type="entry name" value="BioC"/>
    <property type="match status" value="1"/>
</dbReference>
<keyword evidence="6 8" id="KW-0949">S-adenosyl-L-methionine</keyword>
<keyword evidence="4 8" id="KW-0489">Methyltransferase</keyword>
<comment type="caution">
    <text evidence="11">The sequence shown here is derived from an EMBL/GenBank/DDBJ whole genome shotgun (WGS) entry which is preliminary data.</text>
</comment>
<protein>
    <recommendedName>
        <fullName evidence="3 8">Malonyl-[acyl-carrier protein] O-methyltransferase</fullName>
        <shortName evidence="8">Malonyl-ACP O-methyltransferase</shortName>
        <ecNumber evidence="3 8">2.1.1.197</ecNumber>
    </recommendedName>
    <alternativeName>
        <fullName evidence="8">Biotin synthesis protein BioC</fullName>
    </alternativeName>
</protein>
<sequence>MNEFHLDRARVQRNFARAAQTYEQHDALQREVQQSLLERLDFYLESPARVLDVGAGTGRGTALLKKRYPKAEVIAVDLALPMLKVAKKHSAWLKPFQRVCAEATRLPFPDHSVDVLHSSLCFQWIDDLAALFNECARVLKPGGLLVFSTFGPDTLKELRAAWASADEQSHVSRFLDMHDVGDALIAAGLRDPVLDVDRYTLTYSSPTMLLKELKGLGATHADRARERHLTGKAHYQRMLAAYEGMRVDGRIPATWEVVTAHAWGPPPGQSRRSRDGGEIASFSVDSLRGSRRR</sequence>
<keyword evidence="7 8" id="KW-0093">Biotin biosynthesis</keyword>
<evidence type="ECO:0000256" key="4">
    <source>
        <dbReference type="ARBA" id="ARBA00022603"/>
    </source>
</evidence>
<dbReference type="EMBL" id="JADIKM010000006">
    <property type="protein sequence ID" value="MFK2905988.1"/>
    <property type="molecule type" value="Genomic_DNA"/>
</dbReference>
<dbReference type="Proteomes" id="UP001620460">
    <property type="component" value="Unassembled WGS sequence"/>
</dbReference>
<evidence type="ECO:0000256" key="1">
    <source>
        <dbReference type="ARBA" id="ARBA00000852"/>
    </source>
</evidence>
<dbReference type="GO" id="GO:0032259">
    <property type="term" value="P:methylation"/>
    <property type="evidence" value="ECO:0007669"/>
    <property type="project" value="UniProtKB-KW"/>
</dbReference>
<keyword evidence="12" id="KW-1185">Reference proteome</keyword>
<evidence type="ECO:0000256" key="8">
    <source>
        <dbReference type="HAMAP-Rule" id="MF_00835"/>
    </source>
</evidence>
<dbReference type="InterPro" id="IPR050602">
    <property type="entry name" value="Malonyl-ACP_OMT"/>
</dbReference>
<comment type="pathway">
    <text evidence="2 8">Cofactor biosynthesis; biotin biosynthesis.</text>
</comment>
<dbReference type="HAMAP" id="MF_00835">
    <property type="entry name" value="BioC"/>
    <property type="match status" value="1"/>
</dbReference>
<evidence type="ECO:0000256" key="7">
    <source>
        <dbReference type="ARBA" id="ARBA00022756"/>
    </source>
</evidence>
<dbReference type="PANTHER" id="PTHR13090:SF1">
    <property type="entry name" value="ARGININE-HYDROXYLASE NDUFAF5, MITOCHONDRIAL"/>
    <property type="match status" value="1"/>
</dbReference>
<feature type="domain" description="Methyltransferase type 11" evidence="10">
    <location>
        <begin position="51"/>
        <end position="147"/>
    </location>
</feature>
<dbReference type="Pfam" id="PF08241">
    <property type="entry name" value="Methyltransf_11"/>
    <property type="match status" value="1"/>
</dbReference>
<evidence type="ECO:0000256" key="2">
    <source>
        <dbReference type="ARBA" id="ARBA00004746"/>
    </source>
</evidence>
<dbReference type="Gene3D" id="3.40.50.150">
    <property type="entry name" value="Vaccinia Virus protein VP39"/>
    <property type="match status" value="1"/>
</dbReference>
<evidence type="ECO:0000259" key="10">
    <source>
        <dbReference type="Pfam" id="PF08241"/>
    </source>
</evidence>
<evidence type="ECO:0000256" key="9">
    <source>
        <dbReference type="SAM" id="MobiDB-lite"/>
    </source>
</evidence>
<dbReference type="CDD" id="cd02440">
    <property type="entry name" value="AdoMet_MTases"/>
    <property type="match status" value="1"/>
</dbReference>
<proteinExistence type="inferred from homology"/>
<evidence type="ECO:0000313" key="11">
    <source>
        <dbReference type="EMBL" id="MFK2905988.1"/>
    </source>
</evidence>
<organism evidence="11 12">
    <name type="scientific">Dyella ginsengisoli</name>
    <dbReference type="NCBI Taxonomy" id="363848"/>
    <lineage>
        <taxon>Bacteria</taxon>
        <taxon>Pseudomonadati</taxon>
        <taxon>Pseudomonadota</taxon>
        <taxon>Gammaproteobacteria</taxon>
        <taxon>Lysobacterales</taxon>
        <taxon>Rhodanobacteraceae</taxon>
        <taxon>Dyella</taxon>
    </lineage>
</organism>
<name>A0ABW8JXT9_9GAMM</name>
<comment type="catalytic activity">
    <reaction evidence="1 8">
        <text>malonyl-[ACP] + S-adenosyl-L-methionine = malonyl-[ACP] methyl ester + S-adenosyl-L-homocysteine</text>
        <dbReference type="Rhea" id="RHEA:17105"/>
        <dbReference type="Rhea" id="RHEA-COMP:9623"/>
        <dbReference type="Rhea" id="RHEA-COMP:9954"/>
        <dbReference type="ChEBI" id="CHEBI:57856"/>
        <dbReference type="ChEBI" id="CHEBI:59789"/>
        <dbReference type="ChEBI" id="CHEBI:78449"/>
        <dbReference type="ChEBI" id="CHEBI:78845"/>
        <dbReference type="EC" id="2.1.1.197"/>
    </reaction>
</comment>
<dbReference type="EC" id="2.1.1.197" evidence="3 8"/>
<dbReference type="InterPro" id="IPR011814">
    <property type="entry name" value="BioC"/>
</dbReference>
<comment type="function">
    <text evidence="8">Converts the free carboxyl group of a malonyl-thioester to its methyl ester by transfer of a methyl group from S-adenosyl-L-methionine (SAM). It allows to synthesize pimeloyl-ACP via the fatty acid synthetic pathway.</text>
</comment>
<accession>A0ABW8JXT9</accession>
<dbReference type="GO" id="GO:0102130">
    <property type="term" value="F:malonyl-CoA methyltransferase activity"/>
    <property type="evidence" value="ECO:0007669"/>
    <property type="project" value="UniProtKB-EC"/>
</dbReference>
<dbReference type="PANTHER" id="PTHR13090">
    <property type="entry name" value="ARGININE-HYDROXYLASE NDUFAF5, MITOCHONDRIAL"/>
    <property type="match status" value="1"/>
</dbReference>
<comment type="similarity">
    <text evidence="8">Belongs to the methyltransferase superfamily.</text>
</comment>
<reference evidence="11 12" key="1">
    <citation type="submission" date="2020-10" db="EMBL/GenBank/DDBJ databases">
        <title>Phylogeny of dyella-like bacteria.</title>
        <authorList>
            <person name="Fu J."/>
        </authorList>
    </citation>
    <scope>NUCLEOTIDE SEQUENCE [LARGE SCALE GENOMIC DNA]</scope>
    <source>
        <strain evidence="11 12">Gsoil3046</strain>
    </source>
</reference>
<keyword evidence="5 8" id="KW-0808">Transferase</keyword>
<gene>
    <name evidence="8 11" type="primary">bioC</name>
    <name evidence="11" type="ORF">ISP17_18660</name>
</gene>
<dbReference type="InterPro" id="IPR013216">
    <property type="entry name" value="Methyltransf_11"/>
</dbReference>
<evidence type="ECO:0000313" key="12">
    <source>
        <dbReference type="Proteomes" id="UP001620460"/>
    </source>
</evidence>
<feature type="region of interest" description="Disordered" evidence="9">
    <location>
        <begin position="262"/>
        <end position="293"/>
    </location>
</feature>
<dbReference type="SUPFAM" id="SSF53335">
    <property type="entry name" value="S-adenosyl-L-methionine-dependent methyltransferases"/>
    <property type="match status" value="1"/>
</dbReference>
<evidence type="ECO:0000256" key="5">
    <source>
        <dbReference type="ARBA" id="ARBA00022679"/>
    </source>
</evidence>